<evidence type="ECO:0000313" key="1">
    <source>
        <dbReference type="EMBL" id="CDW44484.1"/>
    </source>
</evidence>
<sequence>PLSNDKDRVYFGHIKSKNQHSNSDYLKIFSRGEQLQSAVTREGEKGTK</sequence>
<reference evidence="1" key="1">
    <citation type="submission" date="2014-05" db="EMBL/GenBank/DDBJ databases">
        <authorList>
            <person name="Chronopoulou M."/>
        </authorList>
    </citation>
    <scope>NUCLEOTIDE SEQUENCE</scope>
    <source>
        <tissue evidence="1">Whole organism</tissue>
    </source>
</reference>
<dbReference type="AlphaFoldDB" id="A0A0K2V1Y1"/>
<accession>A0A0K2V1Y1</accession>
<organism evidence="1">
    <name type="scientific">Lepeophtheirus salmonis</name>
    <name type="common">Salmon louse</name>
    <name type="synonym">Caligus salmonis</name>
    <dbReference type="NCBI Taxonomy" id="72036"/>
    <lineage>
        <taxon>Eukaryota</taxon>
        <taxon>Metazoa</taxon>
        <taxon>Ecdysozoa</taxon>
        <taxon>Arthropoda</taxon>
        <taxon>Crustacea</taxon>
        <taxon>Multicrustacea</taxon>
        <taxon>Hexanauplia</taxon>
        <taxon>Copepoda</taxon>
        <taxon>Siphonostomatoida</taxon>
        <taxon>Caligidae</taxon>
        <taxon>Lepeophtheirus</taxon>
    </lineage>
</organism>
<name>A0A0K2V1Y1_LEPSM</name>
<proteinExistence type="predicted"/>
<dbReference type="EMBL" id="HACA01027123">
    <property type="protein sequence ID" value="CDW44484.1"/>
    <property type="molecule type" value="Transcribed_RNA"/>
</dbReference>
<feature type="non-terminal residue" evidence="1">
    <location>
        <position position="1"/>
    </location>
</feature>
<protein>
    <submittedName>
        <fullName evidence="1">Uncharacterized protein</fullName>
    </submittedName>
</protein>